<dbReference type="AlphaFoldDB" id="H0QSW7"/>
<feature type="domain" description="HTH gntR-type" evidence="4">
    <location>
        <begin position="9"/>
        <end position="76"/>
    </location>
</feature>
<dbReference type="OrthoDB" id="8680240at2"/>
<protein>
    <submittedName>
        <fullName evidence="5">Putative GntR family transcriptional regulator</fullName>
    </submittedName>
</protein>
<evidence type="ECO:0000256" key="1">
    <source>
        <dbReference type="ARBA" id="ARBA00023015"/>
    </source>
</evidence>
<accession>H0QSW7</accession>
<dbReference type="SMART" id="SM00895">
    <property type="entry name" value="FCD"/>
    <property type="match status" value="1"/>
</dbReference>
<evidence type="ECO:0000313" key="5">
    <source>
        <dbReference type="EMBL" id="GAB15918.1"/>
    </source>
</evidence>
<evidence type="ECO:0000313" key="6">
    <source>
        <dbReference type="Proteomes" id="UP000003828"/>
    </source>
</evidence>
<dbReference type="SUPFAM" id="SSF46785">
    <property type="entry name" value="Winged helix' DNA-binding domain"/>
    <property type="match status" value="1"/>
</dbReference>
<dbReference type="CDD" id="cd07377">
    <property type="entry name" value="WHTH_GntR"/>
    <property type="match status" value="1"/>
</dbReference>
<dbReference type="EMBL" id="BAEG01000094">
    <property type="protein sequence ID" value="GAB15918.1"/>
    <property type="molecule type" value="Genomic_DNA"/>
</dbReference>
<dbReference type="InterPro" id="IPR011711">
    <property type="entry name" value="GntR_C"/>
</dbReference>
<gene>
    <name evidence="5" type="ORF">ARGLB_094_00550</name>
</gene>
<dbReference type="SMART" id="SM00345">
    <property type="entry name" value="HTH_GNTR"/>
    <property type="match status" value="1"/>
</dbReference>
<dbReference type="eggNOG" id="COG1802">
    <property type="taxonomic scope" value="Bacteria"/>
</dbReference>
<dbReference type="Gene3D" id="1.10.10.10">
    <property type="entry name" value="Winged helix-like DNA-binding domain superfamily/Winged helix DNA-binding domain"/>
    <property type="match status" value="1"/>
</dbReference>
<dbReference type="STRING" id="1077972.ARGLB_094_00550"/>
<keyword evidence="1" id="KW-0805">Transcription regulation</keyword>
<sequence>MTERKRVRPQLSDEASSYIRALIMSGSLRPGAQVRPEVLGEALQISTTPVREALQSLRVEGFLELVPRKGFQVAPLTGKDIRDIFRVQALIGGELAARATLNASEGDIAELEALHHELIAAAARHDEVLLEEKNHAFHREINMLADSRKIIWVMGLVTRYVPRRFYSNIQGWPQATVDDHSKLLEAIRSKDAATARQEMEEHIMHSGELLAAHFDERVAASEGSDEAPDQAQGLARV</sequence>
<dbReference type="PANTHER" id="PTHR43537">
    <property type="entry name" value="TRANSCRIPTIONAL REGULATOR, GNTR FAMILY"/>
    <property type="match status" value="1"/>
</dbReference>
<proteinExistence type="predicted"/>
<evidence type="ECO:0000256" key="3">
    <source>
        <dbReference type="ARBA" id="ARBA00023163"/>
    </source>
</evidence>
<evidence type="ECO:0000256" key="2">
    <source>
        <dbReference type="ARBA" id="ARBA00023125"/>
    </source>
</evidence>
<keyword evidence="2" id="KW-0238">DNA-binding</keyword>
<comment type="caution">
    <text evidence="5">The sequence shown here is derived from an EMBL/GenBank/DDBJ whole genome shotgun (WGS) entry which is preliminary data.</text>
</comment>
<evidence type="ECO:0000259" key="4">
    <source>
        <dbReference type="PROSITE" id="PS50949"/>
    </source>
</evidence>
<dbReference type="Gene3D" id="1.20.120.530">
    <property type="entry name" value="GntR ligand-binding domain-like"/>
    <property type="match status" value="1"/>
</dbReference>
<dbReference type="PANTHER" id="PTHR43537:SF24">
    <property type="entry name" value="GLUCONATE OPERON TRANSCRIPTIONAL REPRESSOR"/>
    <property type="match status" value="1"/>
</dbReference>
<dbReference type="InterPro" id="IPR008920">
    <property type="entry name" value="TF_FadR/GntR_C"/>
</dbReference>
<dbReference type="SUPFAM" id="SSF48008">
    <property type="entry name" value="GntR ligand-binding domain-like"/>
    <property type="match status" value="1"/>
</dbReference>
<dbReference type="InterPro" id="IPR036390">
    <property type="entry name" value="WH_DNA-bd_sf"/>
</dbReference>
<dbReference type="Proteomes" id="UP000003828">
    <property type="component" value="Unassembled WGS sequence"/>
</dbReference>
<organism evidence="5 6">
    <name type="scientific">Arthrobacter globiformis (strain ATCC 8010 / DSM 20124 / JCM 1332 / NBRC 12137 / NCIMB 8907 / NRRL B-2979 / 168)</name>
    <dbReference type="NCBI Taxonomy" id="1077972"/>
    <lineage>
        <taxon>Bacteria</taxon>
        <taxon>Bacillati</taxon>
        <taxon>Actinomycetota</taxon>
        <taxon>Actinomycetes</taxon>
        <taxon>Micrococcales</taxon>
        <taxon>Micrococcaceae</taxon>
        <taxon>Arthrobacter</taxon>
    </lineage>
</organism>
<dbReference type="InterPro" id="IPR000524">
    <property type="entry name" value="Tscrpt_reg_HTH_GntR"/>
</dbReference>
<keyword evidence="3" id="KW-0804">Transcription</keyword>
<dbReference type="GO" id="GO:0003677">
    <property type="term" value="F:DNA binding"/>
    <property type="evidence" value="ECO:0007669"/>
    <property type="project" value="UniProtKB-KW"/>
</dbReference>
<dbReference type="InterPro" id="IPR036388">
    <property type="entry name" value="WH-like_DNA-bd_sf"/>
</dbReference>
<dbReference type="RefSeq" id="WP_003805810.1">
    <property type="nucleotide sequence ID" value="NZ_BAEG01000094.1"/>
</dbReference>
<dbReference type="GO" id="GO:0003700">
    <property type="term" value="F:DNA-binding transcription factor activity"/>
    <property type="evidence" value="ECO:0007669"/>
    <property type="project" value="InterPro"/>
</dbReference>
<dbReference type="Pfam" id="PF00392">
    <property type="entry name" value="GntR"/>
    <property type="match status" value="1"/>
</dbReference>
<name>H0QSW7_ARTG1</name>
<dbReference type="Pfam" id="PF07729">
    <property type="entry name" value="FCD"/>
    <property type="match status" value="1"/>
</dbReference>
<dbReference type="PROSITE" id="PS50949">
    <property type="entry name" value="HTH_GNTR"/>
    <property type="match status" value="1"/>
</dbReference>
<keyword evidence="6" id="KW-1185">Reference proteome</keyword>
<reference evidence="5 6" key="1">
    <citation type="submission" date="2011-12" db="EMBL/GenBank/DDBJ databases">
        <title>Whole genome shotgun sequence of Arthrobacter globiformis NBRC 12137.</title>
        <authorList>
            <person name="Miyazawa S."/>
            <person name="Hosoyama A."/>
            <person name="Tsuchikane K."/>
            <person name="Katsumata H."/>
            <person name="Yamazaki S."/>
            <person name="Fujita N."/>
        </authorList>
    </citation>
    <scope>NUCLEOTIDE SEQUENCE [LARGE SCALE GENOMIC DNA]</scope>
    <source>
        <strain evidence="5 6">NBRC 12137</strain>
    </source>
</reference>